<accession>A0A9D1N7E0</accession>
<reference evidence="3" key="2">
    <citation type="journal article" date="2021" name="PeerJ">
        <title>Extensive microbial diversity within the chicken gut microbiome revealed by metagenomics and culture.</title>
        <authorList>
            <person name="Gilroy R."/>
            <person name="Ravi A."/>
            <person name="Getino M."/>
            <person name="Pursley I."/>
            <person name="Horton D.L."/>
            <person name="Alikhan N.F."/>
            <person name="Baker D."/>
            <person name="Gharbi K."/>
            <person name="Hall N."/>
            <person name="Watson M."/>
            <person name="Adriaenssens E.M."/>
            <person name="Foster-Nyarko E."/>
            <person name="Jarju S."/>
            <person name="Secka A."/>
            <person name="Antonio M."/>
            <person name="Oren A."/>
            <person name="Chaudhuri R.R."/>
            <person name="La Ragione R."/>
            <person name="Hildebrand F."/>
            <person name="Pallen M.J."/>
        </authorList>
    </citation>
    <scope>NUCLEOTIDE SEQUENCE</scope>
    <source>
        <strain evidence="3">ChiSjej4B22-8349</strain>
    </source>
</reference>
<organism evidence="3 4">
    <name type="scientific">Candidatus Allocopromorpha excrementipullorum</name>
    <dbReference type="NCBI Taxonomy" id="2840743"/>
    <lineage>
        <taxon>Bacteria</taxon>
        <taxon>Bacillati</taxon>
        <taxon>Bacillota</taxon>
        <taxon>Clostridia</taxon>
        <taxon>Eubacteriales</taxon>
        <taxon>Eubacteriaceae</taxon>
        <taxon>Eubacteriaceae incertae sedis</taxon>
        <taxon>Candidatus Allocopromorpha</taxon>
    </lineage>
</organism>
<gene>
    <name evidence="3" type="ORF">IAD25_04655</name>
</gene>
<dbReference type="Gene3D" id="3.40.50.720">
    <property type="entry name" value="NAD(P)-binding Rossmann-like Domain"/>
    <property type="match status" value="1"/>
</dbReference>
<name>A0A9D1N7E0_9FIRM</name>
<sequence>MKTGFIGAGKVGCSLGRYFTEKGRGLGLSVEGYFSRSVESAKEAARFTDSKPYESIEGLIKQCDVIFLTVPDGSIGSVWQQVRRCDINGKTICHCSGAMSAQDAFEGIEETGAFGYSVHPLFAVSDKYNAYRELTGVFFTLEGDGASEKAPGQGRHGTFHELQKILEIMGNPTYVIDSRDKTMYHCAAAVASNLVCGLIDQSVAMMRRCGFSEKDAVKALAPILTGNMAHVAADGPAASLTGPIERNDVTTVKKHLGCLRDDELEVYRLLSRRLVGMAQSRHPERDYGEMSLLLDAGKEEER</sequence>
<dbReference type="PANTHER" id="PTHR40459:SF1">
    <property type="entry name" value="CONSERVED HYPOTHETICAL ALANINE AND LEUCINE RICH PROTEIN"/>
    <property type="match status" value="1"/>
</dbReference>
<dbReference type="InterPro" id="IPR008927">
    <property type="entry name" value="6-PGluconate_DH-like_C_sf"/>
</dbReference>
<dbReference type="InterPro" id="IPR019665">
    <property type="entry name" value="OxRdtase/DH_put_Rossmann_dom"/>
</dbReference>
<dbReference type="InterPro" id="IPR036291">
    <property type="entry name" value="NAD(P)-bd_dom_sf"/>
</dbReference>
<dbReference type="Proteomes" id="UP000824130">
    <property type="component" value="Unassembled WGS sequence"/>
</dbReference>
<comment type="caution">
    <text evidence="3">The sequence shown here is derived from an EMBL/GenBank/DDBJ whole genome shotgun (WGS) entry which is preliminary data.</text>
</comment>
<dbReference type="Gene3D" id="1.10.1040.20">
    <property type="entry name" value="ProC-like, C-terminal domain"/>
    <property type="match status" value="1"/>
</dbReference>
<evidence type="ECO:0000259" key="1">
    <source>
        <dbReference type="Pfam" id="PF10727"/>
    </source>
</evidence>
<evidence type="ECO:0000313" key="3">
    <source>
        <dbReference type="EMBL" id="HIU95986.1"/>
    </source>
</evidence>
<feature type="domain" description="DUF2520" evidence="2">
    <location>
        <begin position="159"/>
        <end position="273"/>
    </location>
</feature>
<reference evidence="3" key="1">
    <citation type="submission" date="2020-10" db="EMBL/GenBank/DDBJ databases">
        <authorList>
            <person name="Gilroy R."/>
        </authorList>
    </citation>
    <scope>NUCLEOTIDE SEQUENCE</scope>
    <source>
        <strain evidence="3">ChiSjej4B22-8349</strain>
    </source>
</reference>
<protein>
    <submittedName>
        <fullName evidence="3">DUF2520 domain-containing protein</fullName>
    </submittedName>
</protein>
<dbReference type="PANTHER" id="PTHR40459">
    <property type="entry name" value="CONSERVED HYPOTHETICAL ALANINE AND LEUCINE RICH PROTEIN"/>
    <property type="match status" value="1"/>
</dbReference>
<dbReference type="SUPFAM" id="SSF48179">
    <property type="entry name" value="6-phosphogluconate dehydrogenase C-terminal domain-like"/>
    <property type="match status" value="1"/>
</dbReference>
<evidence type="ECO:0000259" key="2">
    <source>
        <dbReference type="Pfam" id="PF10728"/>
    </source>
</evidence>
<evidence type="ECO:0000313" key="4">
    <source>
        <dbReference type="Proteomes" id="UP000824130"/>
    </source>
</evidence>
<dbReference type="AlphaFoldDB" id="A0A9D1N7E0"/>
<dbReference type="InterPro" id="IPR037108">
    <property type="entry name" value="TM1727-like_C_sf"/>
</dbReference>
<dbReference type="SUPFAM" id="SSF51735">
    <property type="entry name" value="NAD(P)-binding Rossmann-fold domains"/>
    <property type="match status" value="1"/>
</dbReference>
<proteinExistence type="predicted"/>
<dbReference type="InterPro" id="IPR018931">
    <property type="entry name" value="DUF2520"/>
</dbReference>
<dbReference type="Pfam" id="PF10728">
    <property type="entry name" value="DUF2520"/>
    <property type="match status" value="1"/>
</dbReference>
<feature type="domain" description="Putative oxidoreductase/dehydrogenase Rossmann-like" evidence="1">
    <location>
        <begin position="2"/>
        <end position="120"/>
    </location>
</feature>
<dbReference type="EMBL" id="DVOB01000104">
    <property type="protein sequence ID" value="HIU95986.1"/>
    <property type="molecule type" value="Genomic_DNA"/>
</dbReference>
<dbReference type="Pfam" id="PF10727">
    <property type="entry name" value="Rossmann-like"/>
    <property type="match status" value="1"/>
</dbReference>